<keyword evidence="2" id="KW-1003">Cell membrane</keyword>
<organism evidence="8 9">
    <name type="scientific">Methylobacterium nodulans (strain LMG 21967 / CNCM I-2342 / ORS 2060)</name>
    <dbReference type="NCBI Taxonomy" id="460265"/>
    <lineage>
        <taxon>Bacteria</taxon>
        <taxon>Pseudomonadati</taxon>
        <taxon>Pseudomonadota</taxon>
        <taxon>Alphaproteobacteria</taxon>
        <taxon>Hyphomicrobiales</taxon>
        <taxon>Methylobacteriaceae</taxon>
        <taxon>Methylobacterium</taxon>
    </lineage>
</organism>
<comment type="subcellular location">
    <subcellularLocation>
        <location evidence="1">Cell membrane</location>
        <topology evidence="1">Multi-pass membrane protein</topology>
    </subcellularLocation>
</comment>
<feature type="region of interest" description="Disordered" evidence="6">
    <location>
        <begin position="100"/>
        <end position="125"/>
    </location>
</feature>
<evidence type="ECO:0000256" key="2">
    <source>
        <dbReference type="ARBA" id="ARBA00022475"/>
    </source>
</evidence>
<evidence type="ECO:0000313" key="9">
    <source>
        <dbReference type="Proteomes" id="UP000008207"/>
    </source>
</evidence>
<keyword evidence="5 7" id="KW-0472">Membrane</keyword>
<protein>
    <submittedName>
        <fullName evidence="8">Lysine exporter protein (LysE/YggA)</fullName>
    </submittedName>
</protein>
<dbReference type="Pfam" id="PF01810">
    <property type="entry name" value="LysE"/>
    <property type="match status" value="1"/>
</dbReference>
<feature type="transmembrane region" description="Helical" evidence="7">
    <location>
        <begin position="77"/>
        <end position="103"/>
    </location>
</feature>
<dbReference type="GO" id="GO:0006865">
    <property type="term" value="P:amino acid transport"/>
    <property type="evidence" value="ECO:0007669"/>
    <property type="project" value="InterPro"/>
</dbReference>
<evidence type="ECO:0000256" key="3">
    <source>
        <dbReference type="ARBA" id="ARBA00022692"/>
    </source>
</evidence>
<keyword evidence="4 7" id="KW-1133">Transmembrane helix</keyword>
<dbReference type="KEGG" id="mno:Mnod_4391"/>
<keyword evidence="9" id="KW-1185">Reference proteome</keyword>
<dbReference type="RefSeq" id="WP_015930903.1">
    <property type="nucleotide sequence ID" value="NC_011894.1"/>
</dbReference>
<evidence type="ECO:0000256" key="7">
    <source>
        <dbReference type="SAM" id="Phobius"/>
    </source>
</evidence>
<evidence type="ECO:0000256" key="5">
    <source>
        <dbReference type="ARBA" id="ARBA00023136"/>
    </source>
</evidence>
<keyword evidence="3 7" id="KW-0812">Transmembrane</keyword>
<evidence type="ECO:0000256" key="4">
    <source>
        <dbReference type="ARBA" id="ARBA00022989"/>
    </source>
</evidence>
<dbReference type="AlphaFoldDB" id="B8IBK8"/>
<dbReference type="EMBL" id="CP001349">
    <property type="protein sequence ID" value="ACL59262.1"/>
    <property type="molecule type" value="Genomic_DNA"/>
</dbReference>
<evidence type="ECO:0000256" key="1">
    <source>
        <dbReference type="ARBA" id="ARBA00004651"/>
    </source>
</evidence>
<gene>
    <name evidence="8" type="ordered locus">Mnod_4391</name>
</gene>
<evidence type="ECO:0000313" key="8">
    <source>
        <dbReference type="EMBL" id="ACL59262.1"/>
    </source>
</evidence>
<feature type="transmembrane region" description="Helical" evidence="7">
    <location>
        <begin position="15"/>
        <end position="37"/>
    </location>
</feature>
<dbReference type="InterPro" id="IPR001123">
    <property type="entry name" value="LeuE-type"/>
</dbReference>
<dbReference type="Proteomes" id="UP000008207">
    <property type="component" value="Chromosome"/>
</dbReference>
<dbReference type="GO" id="GO:0005886">
    <property type="term" value="C:plasma membrane"/>
    <property type="evidence" value="ECO:0007669"/>
    <property type="project" value="UniProtKB-SubCell"/>
</dbReference>
<reference evidence="8 9" key="1">
    <citation type="submission" date="2009-01" db="EMBL/GenBank/DDBJ databases">
        <title>Complete sequence of chromosome of Methylobacterium nodulans ORS 2060.</title>
        <authorList>
            <consortium name="US DOE Joint Genome Institute"/>
            <person name="Lucas S."/>
            <person name="Copeland A."/>
            <person name="Lapidus A."/>
            <person name="Glavina del Rio T."/>
            <person name="Dalin E."/>
            <person name="Tice H."/>
            <person name="Bruce D."/>
            <person name="Goodwin L."/>
            <person name="Pitluck S."/>
            <person name="Sims D."/>
            <person name="Brettin T."/>
            <person name="Detter J.C."/>
            <person name="Han C."/>
            <person name="Larimer F."/>
            <person name="Land M."/>
            <person name="Hauser L."/>
            <person name="Kyrpides N."/>
            <person name="Ivanova N."/>
            <person name="Marx C.J."/>
            <person name="Richardson P."/>
        </authorList>
    </citation>
    <scope>NUCLEOTIDE SEQUENCE [LARGE SCALE GENOMIC DNA]</scope>
    <source>
        <strain evidence="9">LMG 21967 / CNCM I-2342 / ORS 2060</strain>
    </source>
</reference>
<dbReference type="HOGENOM" id="CLU_1990040_0_0_5"/>
<evidence type="ECO:0000256" key="6">
    <source>
        <dbReference type="SAM" id="MobiDB-lite"/>
    </source>
</evidence>
<feature type="transmembrane region" description="Helical" evidence="7">
    <location>
        <begin position="49"/>
        <end position="71"/>
    </location>
</feature>
<sequence length="125" mass="12426">MADVSTLPSLLGSLAISYALVLAVPGPNFLVVMRASLLASARDTDLTALGIACGAAPATALAAGCASLLSAGPLGRILGTAIFAVLMARAGLQMLSGAAGAAVDPRRAAARRPSPSVSSRRLRTR</sequence>
<proteinExistence type="predicted"/>
<name>B8IBK8_METNO</name>
<accession>B8IBK8</accession>